<dbReference type="PANTHER" id="PTHR12110">
    <property type="entry name" value="HYDROXYPYRUVATE ISOMERASE"/>
    <property type="match status" value="1"/>
</dbReference>
<dbReference type="PANTHER" id="PTHR12110:SF53">
    <property type="entry name" value="BLR5974 PROTEIN"/>
    <property type="match status" value="1"/>
</dbReference>
<accession>X0SJH7</accession>
<dbReference type="InterPro" id="IPR050312">
    <property type="entry name" value="IolE/XylAMocC-like"/>
</dbReference>
<proteinExistence type="predicted"/>
<evidence type="ECO:0000259" key="1">
    <source>
        <dbReference type="Pfam" id="PF01261"/>
    </source>
</evidence>
<feature type="non-terminal residue" evidence="2">
    <location>
        <position position="1"/>
    </location>
</feature>
<organism evidence="2">
    <name type="scientific">marine sediment metagenome</name>
    <dbReference type="NCBI Taxonomy" id="412755"/>
    <lineage>
        <taxon>unclassified sequences</taxon>
        <taxon>metagenomes</taxon>
        <taxon>ecological metagenomes</taxon>
    </lineage>
</organism>
<dbReference type="SUPFAM" id="SSF51658">
    <property type="entry name" value="Xylose isomerase-like"/>
    <property type="match status" value="1"/>
</dbReference>
<feature type="domain" description="Xylose isomerase-like TIM barrel" evidence="1">
    <location>
        <begin position="9"/>
        <end position="173"/>
    </location>
</feature>
<dbReference type="EMBL" id="BARS01004300">
    <property type="protein sequence ID" value="GAF76017.1"/>
    <property type="molecule type" value="Genomic_DNA"/>
</dbReference>
<evidence type="ECO:0000313" key="2">
    <source>
        <dbReference type="EMBL" id="GAF76017.1"/>
    </source>
</evidence>
<dbReference type="InterPro" id="IPR013022">
    <property type="entry name" value="Xyl_isomerase-like_TIM-brl"/>
</dbReference>
<dbReference type="AlphaFoldDB" id="X0SJH7"/>
<gene>
    <name evidence="2" type="ORF">S01H1_08373</name>
</gene>
<dbReference type="InterPro" id="IPR036237">
    <property type="entry name" value="Xyl_isomerase-like_sf"/>
</dbReference>
<protein>
    <recommendedName>
        <fullName evidence="1">Xylose isomerase-like TIM barrel domain-containing protein</fullName>
    </recommendedName>
</protein>
<name>X0SJH7_9ZZZZ</name>
<dbReference type="Gene3D" id="3.20.20.150">
    <property type="entry name" value="Divalent-metal-dependent TIM barrel enzymes"/>
    <property type="match status" value="1"/>
</dbReference>
<sequence length="183" mass="19649">HLPPVGDDMDESIDRAVAACRFAEAIGAPVVLFKADTIDNYIRAAGRFLDAIDDIAVTPAVQNHAGAAIATLDDYRRVLDGIDDPRIKTVLEVGHFHSAGVRWQDGYDLLAGRIALVHIKDQIGARPVPFGTGDINLPGLFERLAADGYAGDIVVEMELEEDVLKHYADGVAYLLANCKGASL</sequence>
<dbReference type="Pfam" id="PF01261">
    <property type="entry name" value="AP_endonuc_2"/>
    <property type="match status" value="1"/>
</dbReference>
<comment type="caution">
    <text evidence="2">The sequence shown here is derived from an EMBL/GenBank/DDBJ whole genome shotgun (WGS) entry which is preliminary data.</text>
</comment>
<reference evidence="2" key="1">
    <citation type="journal article" date="2014" name="Front. Microbiol.">
        <title>High frequency of phylogenetically diverse reductive dehalogenase-homologous genes in deep subseafloor sedimentary metagenomes.</title>
        <authorList>
            <person name="Kawai M."/>
            <person name="Futagami T."/>
            <person name="Toyoda A."/>
            <person name="Takaki Y."/>
            <person name="Nishi S."/>
            <person name="Hori S."/>
            <person name="Arai W."/>
            <person name="Tsubouchi T."/>
            <person name="Morono Y."/>
            <person name="Uchiyama I."/>
            <person name="Ito T."/>
            <person name="Fujiyama A."/>
            <person name="Inagaki F."/>
            <person name="Takami H."/>
        </authorList>
    </citation>
    <scope>NUCLEOTIDE SEQUENCE</scope>
    <source>
        <strain evidence="2">Expedition CK06-06</strain>
    </source>
</reference>